<accession>T1XHI3</accession>
<dbReference type="InterPro" id="IPR007159">
    <property type="entry name" value="SpoVT-AbrB_dom"/>
</dbReference>
<dbReference type="GO" id="GO:0003677">
    <property type="term" value="F:DNA binding"/>
    <property type="evidence" value="ECO:0007669"/>
    <property type="project" value="InterPro"/>
</dbReference>
<dbReference type="Proteomes" id="UP000016223">
    <property type="component" value="Chromosome 1"/>
</dbReference>
<name>T1XHI3_VARPD</name>
<sequence length="78" mass="8411">MMKITRWGHSLGLRLPCEVAQAAGLKPGDYVYVRLLDSGDIRVRPVKNVQPAHSPTADGEVGTAETILPAAAAKETQW</sequence>
<feature type="domain" description="SpoVT-AbrB" evidence="1">
    <location>
        <begin position="5"/>
        <end position="51"/>
    </location>
</feature>
<organism evidence="2 3">
    <name type="scientific">Variovorax paradoxus B4</name>
    <dbReference type="NCBI Taxonomy" id="1246301"/>
    <lineage>
        <taxon>Bacteria</taxon>
        <taxon>Pseudomonadati</taxon>
        <taxon>Pseudomonadota</taxon>
        <taxon>Betaproteobacteria</taxon>
        <taxon>Burkholderiales</taxon>
        <taxon>Comamonadaceae</taxon>
        <taxon>Variovorax</taxon>
    </lineage>
</organism>
<evidence type="ECO:0000259" key="1">
    <source>
        <dbReference type="SMART" id="SM00966"/>
    </source>
</evidence>
<dbReference type="InterPro" id="IPR037914">
    <property type="entry name" value="SpoVT-AbrB_sf"/>
</dbReference>
<evidence type="ECO:0000313" key="2">
    <source>
        <dbReference type="EMBL" id="AGU51804.1"/>
    </source>
</evidence>
<dbReference type="AlphaFoldDB" id="T1XHI3"/>
<protein>
    <submittedName>
        <fullName evidence="2">Antidote-toxin recognition MazE domain-containing protein</fullName>
    </submittedName>
</protein>
<gene>
    <name evidence="2" type="ORF">VAPA_1c47380</name>
</gene>
<dbReference type="Gene3D" id="2.10.260.10">
    <property type="match status" value="1"/>
</dbReference>
<dbReference type="Pfam" id="PF04014">
    <property type="entry name" value="MazE_antitoxin"/>
    <property type="match status" value="1"/>
</dbReference>
<dbReference type="PATRIC" id="fig|1246301.3.peg.4748"/>
<reference evidence="2 3" key="1">
    <citation type="submission" date="2012-10" db="EMBL/GenBank/DDBJ databases">
        <title>Genome sequence of Variovorax paradoxus B4.</title>
        <authorList>
            <person name="Schuldes J."/>
            <person name="Brandt U."/>
            <person name="Hiessl S."/>
            <person name="Wuebbeler J.H."/>
            <person name="Thuermer A."/>
            <person name="Steinbuechel A."/>
            <person name="Daniel R."/>
        </authorList>
    </citation>
    <scope>NUCLEOTIDE SEQUENCE [LARGE SCALE GENOMIC DNA]</scope>
    <source>
        <strain evidence="2 3">B4</strain>
    </source>
</reference>
<dbReference type="KEGG" id="vpd:VAPA_1c47380"/>
<dbReference type="RefSeq" id="WP_021012460.1">
    <property type="nucleotide sequence ID" value="NC_022247.1"/>
</dbReference>
<proteinExistence type="predicted"/>
<dbReference type="EMBL" id="CP003911">
    <property type="protein sequence ID" value="AGU51804.1"/>
    <property type="molecule type" value="Genomic_DNA"/>
</dbReference>
<evidence type="ECO:0000313" key="3">
    <source>
        <dbReference type="Proteomes" id="UP000016223"/>
    </source>
</evidence>
<dbReference type="HOGENOM" id="CLU_2621034_0_0_4"/>
<dbReference type="SUPFAM" id="SSF89447">
    <property type="entry name" value="AbrB/MazE/MraZ-like"/>
    <property type="match status" value="1"/>
</dbReference>
<dbReference type="SMART" id="SM00966">
    <property type="entry name" value="SpoVT_AbrB"/>
    <property type="match status" value="1"/>
</dbReference>